<evidence type="ECO:0000313" key="3">
    <source>
        <dbReference type="Proteomes" id="UP000728032"/>
    </source>
</evidence>
<organism evidence="2">
    <name type="scientific">Oppiella nova</name>
    <dbReference type="NCBI Taxonomy" id="334625"/>
    <lineage>
        <taxon>Eukaryota</taxon>
        <taxon>Metazoa</taxon>
        <taxon>Ecdysozoa</taxon>
        <taxon>Arthropoda</taxon>
        <taxon>Chelicerata</taxon>
        <taxon>Arachnida</taxon>
        <taxon>Acari</taxon>
        <taxon>Acariformes</taxon>
        <taxon>Sarcoptiformes</taxon>
        <taxon>Oribatida</taxon>
        <taxon>Brachypylina</taxon>
        <taxon>Oppioidea</taxon>
        <taxon>Oppiidae</taxon>
        <taxon>Oppiella</taxon>
    </lineage>
</organism>
<dbReference type="AlphaFoldDB" id="A0A7R9MLN5"/>
<protein>
    <submittedName>
        <fullName evidence="2">Uncharacterized protein</fullName>
    </submittedName>
</protein>
<sequence>MKRYLIFFLSTLIFTFGIVSGNVESIDIKQDSDVSENEVPERNGNSFRQILSNLPGIRLGRIGQNANRENIETLRQVIQASPHLDLQQLSAFTTPPIIESNCYVEVQVIQRMPGKCTKLGGRIPACQAQDFVTIDYNTCK</sequence>
<feature type="signal peptide" evidence="1">
    <location>
        <begin position="1"/>
        <end position="21"/>
    </location>
</feature>
<evidence type="ECO:0000256" key="1">
    <source>
        <dbReference type="SAM" id="SignalP"/>
    </source>
</evidence>
<proteinExistence type="predicted"/>
<evidence type="ECO:0000313" key="2">
    <source>
        <dbReference type="EMBL" id="CAD7661652.1"/>
    </source>
</evidence>
<dbReference type="EMBL" id="OC939319">
    <property type="protein sequence ID" value="CAD7661652.1"/>
    <property type="molecule type" value="Genomic_DNA"/>
</dbReference>
<dbReference type="Proteomes" id="UP000728032">
    <property type="component" value="Unassembled WGS sequence"/>
</dbReference>
<feature type="chain" id="PRO_5036211604" evidence="1">
    <location>
        <begin position="22"/>
        <end position="140"/>
    </location>
</feature>
<keyword evidence="3" id="KW-1185">Reference proteome</keyword>
<dbReference type="OrthoDB" id="6496945at2759"/>
<name>A0A7R9MLN5_9ACAR</name>
<gene>
    <name evidence="2" type="ORF">ONB1V03_LOCUS18212</name>
</gene>
<reference evidence="2" key="1">
    <citation type="submission" date="2020-11" db="EMBL/GenBank/DDBJ databases">
        <authorList>
            <person name="Tran Van P."/>
        </authorList>
    </citation>
    <scope>NUCLEOTIDE SEQUENCE</scope>
</reference>
<keyword evidence="1" id="KW-0732">Signal</keyword>
<accession>A0A7R9MLN5</accession>
<dbReference type="EMBL" id="CAJPVJ010024494">
    <property type="protein sequence ID" value="CAG2178788.1"/>
    <property type="molecule type" value="Genomic_DNA"/>
</dbReference>